<feature type="compositionally biased region" description="Polar residues" evidence="1">
    <location>
        <begin position="137"/>
        <end position="147"/>
    </location>
</feature>
<dbReference type="PANTHER" id="PTHR22775:SF3">
    <property type="entry name" value="SORTING NEXIN-13"/>
    <property type="match status" value="1"/>
</dbReference>
<dbReference type="GO" id="GO:0035091">
    <property type="term" value="F:phosphatidylinositol binding"/>
    <property type="evidence" value="ECO:0007669"/>
    <property type="project" value="InterPro"/>
</dbReference>
<proteinExistence type="predicted"/>
<dbReference type="EMBL" id="LR899684">
    <property type="protein sequence ID" value="CAD7241717.1"/>
    <property type="molecule type" value="Genomic_DNA"/>
</dbReference>
<feature type="region of interest" description="Disordered" evidence="1">
    <location>
        <begin position="123"/>
        <end position="167"/>
    </location>
</feature>
<dbReference type="SMART" id="SM00312">
    <property type="entry name" value="PX"/>
    <property type="match status" value="1"/>
</dbReference>
<gene>
    <name evidence="3" type="ORF">DSTB1V02_LOCUS1697</name>
</gene>
<organism evidence="3">
    <name type="scientific">Darwinula stevensoni</name>
    <dbReference type="NCBI Taxonomy" id="69355"/>
    <lineage>
        <taxon>Eukaryota</taxon>
        <taxon>Metazoa</taxon>
        <taxon>Ecdysozoa</taxon>
        <taxon>Arthropoda</taxon>
        <taxon>Crustacea</taxon>
        <taxon>Oligostraca</taxon>
        <taxon>Ostracoda</taxon>
        <taxon>Podocopa</taxon>
        <taxon>Podocopida</taxon>
        <taxon>Darwinulocopina</taxon>
        <taxon>Darwinuloidea</taxon>
        <taxon>Darwinulidae</taxon>
        <taxon>Darwinula</taxon>
    </lineage>
</organism>
<dbReference type="AlphaFoldDB" id="A0A7R8X0Z9"/>
<sequence length="215" mass="24362">MRLLRANVMGKAQVTSASTSVSHSEMWEKNKKYTVYKVVVEDEKSQWFVFRRYNEFHNLYAFLKKSHPWLHVKLPGKKLFGNNFDPLFIKSRQVGLNDFVRKIMAHEVLQNLPEVQEFLGLNKHKSKSSESSDELSTGDTVSETSSQDQEHLNLGPSERPHGVYDVTNIDPEFTKEPVPASVGHASHSGALTASVQNADDAFQGFSYAPPLDFDY</sequence>
<dbReference type="PANTHER" id="PTHR22775">
    <property type="entry name" value="SORTING NEXIN"/>
    <property type="match status" value="1"/>
</dbReference>
<dbReference type="Pfam" id="PF00433">
    <property type="entry name" value="Pkinase_C"/>
    <property type="match status" value="1"/>
</dbReference>
<evidence type="ECO:0000256" key="1">
    <source>
        <dbReference type="SAM" id="MobiDB-lite"/>
    </source>
</evidence>
<evidence type="ECO:0000313" key="4">
    <source>
        <dbReference type="Proteomes" id="UP000677054"/>
    </source>
</evidence>
<dbReference type="Proteomes" id="UP000677054">
    <property type="component" value="Unassembled WGS sequence"/>
</dbReference>
<name>A0A7R8X0Z9_9CRUS</name>
<dbReference type="PROSITE" id="PS50195">
    <property type="entry name" value="PX"/>
    <property type="match status" value="1"/>
</dbReference>
<dbReference type="GO" id="GO:0004674">
    <property type="term" value="F:protein serine/threonine kinase activity"/>
    <property type="evidence" value="ECO:0007669"/>
    <property type="project" value="InterPro"/>
</dbReference>
<dbReference type="InterPro" id="IPR001683">
    <property type="entry name" value="PX_dom"/>
</dbReference>
<dbReference type="Pfam" id="PF00787">
    <property type="entry name" value="PX"/>
    <property type="match status" value="1"/>
</dbReference>
<dbReference type="InterPro" id="IPR017892">
    <property type="entry name" value="Pkinase_C"/>
</dbReference>
<reference evidence="3" key="1">
    <citation type="submission" date="2020-11" db="EMBL/GenBank/DDBJ databases">
        <authorList>
            <person name="Tran Van P."/>
        </authorList>
    </citation>
    <scope>NUCLEOTIDE SEQUENCE</scope>
</reference>
<keyword evidence="4" id="KW-1185">Reference proteome</keyword>
<dbReference type="GO" id="GO:0005524">
    <property type="term" value="F:ATP binding"/>
    <property type="evidence" value="ECO:0007669"/>
    <property type="project" value="InterPro"/>
</dbReference>
<dbReference type="InterPro" id="IPR036871">
    <property type="entry name" value="PX_dom_sf"/>
</dbReference>
<dbReference type="SUPFAM" id="SSF64268">
    <property type="entry name" value="PX domain"/>
    <property type="match status" value="1"/>
</dbReference>
<dbReference type="Gene3D" id="3.30.1520.10">
    <property type="entry name" value="Phox-like domain"/>
    <property type="match status" value="1"/>
</dbReference>
<evidence type="ECO:0000313" key="3">
    <source>
        <dbReference type="EMBL" id="CAD7241717.1"/>
    </source>
</evidence>
<accession>A0A7R8X0Z9</accession>
<protein>
    <recommendedName>
        <fullName evidence="2">PX domain-containing protein</fullName>
    </recommendedName>
</protein>
<evidence type="ECO:0000259" key="2">
    <source>
        <dbReference type="PROSITE" id="PS50195"/>
    </source>
</evidence>
<feature type="domain" description="PX" evidence="2">
    <location>
        <begin position="14"/>
        <end position="126"/>
    </location>
</feature>
<dbReference type="EMBL" id="CAJPEV010000167">
    <property type="protein sequence ID" value="CAG0881722.1"/>
    <property type="molecule type" value="Genomic_DNA"/>
</dbReference>
<dbReference type="OrthoDB" id="76516at2759"/>